<dbReference type="Proteomes" id="UP000004116">
    <property type="component" value="Unassembled WGS sequence"/>
</dbReference>
<dbReference type="AlphaFoldDB" id="G2H1W8"/>
<organism evidence="1 2">
    <name type="scientific">Candidatus Regiella insecticola 5.15</name>
    <dbReference type="NCBI Taxonomy" id="1005043"/>
    <lineage>
        <taxon>Bacteria</taxon>
        <taxon>Pseudomonadati</taxon>
        <taxon>Pseudomonadota</taxon>
        <taxon>Gammaproteobacteria</taxon>
        <taxon>Enterobacterales</taxon>
        <taxon>Enterobacteriaceae</taxon>
        <taxon>aphid secondary symbionts</taxon>
        <taxon>Candidatus Regiella</taxon>
    </lineage>
</organism>
<proteinExistence type="predicted"/>
<accession>G2H1W8</accession>
<evidence type="ECO:0000313" key="1">
    <source>
        <dbReference type="EMBL" id="EGY28006.1"/>
    </source>
</evidence>
<name>G2H1W8_9ENTR</name>
<keyword evidence="2" id="KW-1185">Reference proteome</keyword>
<gene>
    <name evidence="1" type="ORF">Rin_00020650</name>
</gene>
<sequence length="60" mass="7086">MHLLNKIVALLRRCETNQQRCEYLIHQVANKVRALDEEKSSLDLQKKHYKPCCVHNNLKA</sequence>
<protein>
    <submittedName>
        <fullName evidence="1">Uncharacterized protein</fullName>
    </submittedName>
</protein>
<comment type="caution">
    <text evidence="1">The sequence shown here is derived from an EMBL/GenBank/DDBJ whole genome shotgun (WGS) entry which is preliminary data.</text>
</comment>
<evidence type="ECO:0000313" key="2">
    <source>
        <dbReference type="Proteomes" id="UP000004116"/>
    </source>
</evidence>
<reference evidence="1 2" key="1">
    <citation type="journal article" date="2012" name="Genome Res.">
        <title>Genomic basis of endosymbiont-conferred protection against an insect parasitoid.</title>
        <authorList>
            <person name="Hansen A.K."/>
            <person name="Vorburger C."/>
            <person name="Moran N.A."/>
        </authorList>
    </citation>
    <scope>NUCLEOTIDE SEQUENCE [LARGE SCALE GENOMIC DNA]</scope>
    <source>
        <strain evidence="2">R5.15</strain>
    </source>
</reference>
<dbReference type="EMBL" id="AGCA01000484">
    <property type="protein sequence ID" value="EGY28006.1"/>
    <property type="molecule type" value="Genomic_DNA"/>
</dbReference>